<dbReference type="InterPro" id="IPR000073">
    <property type="entry name" value="AB_hydrolase_1"/>
</dbReference>
<dbReference type="EMBL" id="CALYLK010000138">
    <property type="protein sequence ID" value="CAH8240895.1"/>
    <property type="molecule type" value="Genomic_DNA"/>
</dbReference>
<dbReference type="GO" id="GO:0090499">
    <property type="term" value="F:pimelyl-[acyl-carrier protein] methyl ester esterase activity"/>
    <property type="evidence" value="ECO:0007669"/>
    <property type="project" value="UniProtKB-EC"/>
</dbReference>
<keyword evidence="3 5" id="KW-0093">Biotin biosynthesis</keyword>
<evidence type="ECO:0000256" key="5">
    <source>
        <dbReference type="HAMAP-Rule" id="MF_01260"/>
    </source>
</evidence>
<feature type="binding site" evidence="5">
    <location>
        <position position="28"/>
    </location>
    <ligand>
        <name>substrate</name>
    </ligand>
</feature>
<comment type="subcellular location">
    <subcellularLocation>
        <location evidence="5">Cytoplasm</location>
    </subcellularLocation>
</comment>
<comment type="subunit">
    <text evidence="5">Monomer.</text>
</comment>
<feature type="active site" description="Nucleophile" evidence="5">
    <location>
        <position position="88"/>
    </location>
</feature>
<dbReference type="GO" id="GO:0106435">
    <property type="term" value="F:carboxylesterase activity"/>
    <property type="evidence" value="ECO:0007669"/>
    <property type="project" value="UniProtKB-EC"/>
</dbReference>
<keyword evidence="8" id="KW-1185">Reference proteome</keyword>
<sequence length="263" mass="28798">MGEFATMATALYWQVEGEGADLVLVHGWGMNGAVWQQTVDVLKHHFRVHVVDLPGYGHSANNHAASLEAIALALLEQAPKAAIWVGWSLGGLVATHMALHHSEYVSQLVTVASSPKFAADKPWRGIQPHVLSAFTDQLVDDFHTTIERFMALQAMGSPSARQDVKLLKQAILSRPSPNPQSLLAGLKMLADVDLREQLTTISVPMLRLYGRLDGLVPIKVAHDLQQALPKSEQYIFSESSHAPFMTESDAFCQQLIAFSQGSQ</sequence>
<evidence type="ECO:0000313" key="7">
    <source>
        <dbReference type="EMBL" id="CAH8240895.1"/>
    </source>
</evidence>
<dbReference type="InterPro" id="IPR010076">
    <property type="entry name" value="BioH"/>
</dbReference>
<protein>
    <recommendedName>
        <fullName evidence="5">Pimeloyl-[acyl-carrier protein] methyl ester esterase</fullName>
        <ecNumber evidence="5">3.1.1.85</ecNumber>
    </recommendedName>
    <alternativeName>
        <fullName evidence="5">Biotin synthesis protein BioH</fullName>
    </alternativeName>
    <alternativeName>
        <fullName evidence="5">Carboxylesterase BioH</fullName>
    </alternativeName>
</protein>
<dbReference type="NCBIfam" id="TIGR01738">
    <property type="entry name" value="bioH"/>
    <property type="match status" value="1"/>
</dbReference>
<comment type="catalytic activity">
    <reaction evidence="5">
        <text>6-carboxyhexanoyl-[ACP] methyl ester + H2O = 6-carboxyhexanoyl-[ACP] + methanol + H(+)</text>
        <dbReference type="Rhea" id="RHEA:42700"/>
        <dbReference type="Rhea" id="RHEA-COMP:9955"/>
        <dbReference type="Rhea" id="RHEA-COMP:10186"/>
        <dbReference type="ChEBI" id="CHEBI:15377"/>
        <dbReference type="ChEBI" id="CHEBI:15378"/>
        <dbReference type="ChEBI" id="CHEBI:17790"/>
        <dbReference type="ChEBI" id="CHEBI:78846"/>
        <dbReference type="ChEBI" id="CHEBI:82735"/>
        <dbReference type="EC" id="3.1.1.85"/>
    </reaction>
</comment>
<feature type="binding site" evidence="5">
    <location>
        <begin position="88"/>
        <end position="89"/>
    </location>
    <ligand>
        <name>substrate</name>
    </ligand>
</feature>
<evidence type="ECO:0000256" key="2">
    <source>
        <dbReference type="ARBA" id="ARBA00022490"/>
    </source>
</evidence>
<dbReference type="Gene3D" id="3.40.50.1820">
    <property type="entry name" value="alpha/beta hydrolase"/>
    <property type="match status" value="1"/>
</dbReference>
<name>A0ABN8TV16_9VIBR</name>
<dbReference type="EC" id="3.1.1.85" evidence="5"/>
<feature type="active site" evidence="5">
    <location>
        <position position="241"/>
    </location>
</feature>
<dbReference type="InterPro" id="IPR050266">
    <property type="entry name" value="AB_hydrolase_sf"/>
</dbReference>
<dbReference type="HAMAP" id="MF_01260">
    <property type="entry name" value="Carboxylester"/>
    <property type="match status" value="1"/>
</dbReference>
<feature type="binding site" evidence="5">
    <location>
        <begin position="149"/>
        <end position="153"/>
    </location>
    <ligand>
        <name>substrate</name>
    </ligand>
</feature>
<reference evidence="7" key="1">
    <citation type="submission" date="2022-06" db="EMBL/GenBank/DDBJ databases">
        <authorList>
            <person name="Goudenege D."/>
            <person name="Le Roux F."/>
        </authorList>
    </citation>
    <scope>NUCLEOTIDE SEQUENCE</scope>
    <source>
        <strain evidence="7">12-063</strain>
    </source>
</reference>
<evidence type="ECO:0000256" key="4">
    <source>
        <dbReference type="ARBA" id="ARBA00022801"/>
    </source>
</evidence>
<proteinExistence type="inferred from homology"/>
<dbReference type="Pfam" id="PF00561">
    <property type="entry name" value="Abhydrolase_1"/>
    <property type="match status" value="1"/>
</dbReference>
<dbReference type="InterPro" id="IPR029058">
    <property type="entry name" value="AB_hydrolase_fold"/>
</dbReference>
<gene>
    <name evidence="5 7" type="primary">bioH</name>
    <name evidence="7" type="ORF">VAE063_970022</name>
</gene>
<comment type="caution">
    <text evidence="7">The sequence shown here is derived from an EMBL/GenBank/DDBJ whole genome shotgun (WGS) entry which is preliminary data.</text>
</comment>
<feature type="binding site" evidence="5">
    <location>
        <position position="241"/>
    </location>
    <ligand>
        <name>substrate</name>
    </ligand>
</feature>
<keyword evidence="2 5" id="KW-0963">Cytoplasm</keyword>
<keyword evidence="4 5" id="KW-0378">Hydrolase</keyword>
<dbReference type="PANTHER" id="PTHR43798:SF31">
    <property type="entry name" value="AB HYDROLASE SUPERFAMILY PROTEIN YCLE"/>
    <property type="match status" value="1"/>
</dbReference>
<evidence type="ECO:0000313" key="8">
    <source>
        <dbReference type="Proteomes" id="UP001152658"/>
    </source>
</evidence>
<dbReference type="PANTHER" id="PTHR43798">
    <property type="entry name" value="MONOACYLGLYCEROL LIPASE"/>
    <property type="match status" value="1"/>
</dbReference>
<comment type="similarity">
    <text evidence="5">Belongs to the AB hydrolase superfamily. Carboxylesterase BioH family.</text>
</comment>
<feature type="active site" evidence="5">
    <location>
        <position position="213"/>
    </location>
</feature>
<dbReference type="SUPFAM" id="SSF53474">
    <property type="entry name" value="alpha/beta-Hydrolases"/>
    <property type="match status" value="1"/>
</dbReference>
<keyword evidence="1 5" id="KW-0719">Serine esterase</keyword>
<comment type="pathway">
    <text evidence="5">Cofactor biosynthesis; biotin biosynthesis.</text>
</comment>
<dbReference type="Proteomes" id="UP001152658">
    <property type="component" value="Unassembled WGS sequence"/>
</dbReference>
<organism evidence="7 8">
    <name type="scientific">Vibrio aestuarianus</name>
    <dbReference type="NCBI Taxonomy" id="28171"/>
    <lineage>
        <taxon>Bacteria</taxon>
        <taxon>Pseudomonadati</taxon>
        <taxon>Pseudomonadota</taxon>
        <taxon>Gammaproteobacteria</taxon>
        <taxon>Vibrionales</taxon>
        <taxon>Vibrionaceae</taxon>
        <taxon>Vibrio</taxon>
    </lineage>
</organism>
<accession>A0ABN8TV16</accession>
<evidence type="ECO:0000256" key="3">
    <source>
        <dbReference type="ARBA" id="ARBA00022756"/>
    </source>
</evidence>
<evidence type="ECO:0000256" key="1">
    <source>
        <dbReference type="ARBA" id="ARBA00022487"/>
    </source>
</evidence>
<comment type="function">
    <text evidence="5">The physiological role of BioH is to remove the methyl group introduced by BioC when the pimeloyl moiety is complete. It allows to synthesize pimeloyl-ACP via the fatty acid synthetic pathway through the hydrolysis of the ester bonds of pimeloyl-ACP esters.</text>
</comment>
<evidence type="ECO:0000259" key="6">
    <source>
        <dbReference type="Pfam" id="PF00561"/>
    </source>
</evidence>
<feature type="domain" description="AB hydrolase-1" evidence="6">
    <location>
        <begin position="22"/>
        <end position="247"/>
    </location>
</feature>